<dbReference type="OrthoDB" id="2200165at2"/>
<gene>
    <name evidence="3" type="ORF">I592_03417</name>
    <name evidence="2" type="ORF">UKC_00030</name>
</gene>
<evidence type="ECO:0000313" key="3">
    <source>
        <dbReference type="EMBL" id="EOW79278.1"/>
    </source>
</evidence>
<proteinExistence type="predicted"/>
<feature type="compositionally biased region" description="Basic and acidic residues" evidence="1">
    <location>
        <begin position="131"/>
        <end position="141"/>
    </location>
</feature>
<dbReference type="Proteomes" id="UP000014160">
    <property type="component" value="Unassembled WGS sequence"/>
</dbReference>
<evidence type="ECO:0000313" key="2">
    <source>
        <dbReference type="EMBL" id="EOI58845.1"/>
    </source>
</evidence>
<feature type="region of interest" description="Disordered" evidence="1">
    <location>
        <begin position="119"/>
        <end position="141"/>
    </location>
</feature>
<dbReference type="Proteomes" id="UP000013750">
    <property type="component" value="Unassembled WGS sequence"/>
</dbReference>
<reference evidence="3 5" key="2">
    <citation type="submission" date="2013-03" db="EMBL/GenBank/DDBJ databases">
        <title>The Genome Sequence of Enterococcus gilvus ATCC BAA-350 (PacBio/Illumina hybrid assembly).</title>
        <authorList>
            <consortium name="The Broad Institute Genomics Platform"/>
            <consortium name="The Broad Institute Genome Sequencing Center for Infectious Disease"/>
            <person name="Earl A."/>
            <person name="Russ C."/>
            <person name="Gilmore M."/>
            <person name="Surin D."/>
            <person name="Walker B."/>
            <person name="Young S."/>
            <person name="Zeng Q."/>
            <person name="Gargeya S."/>
            <person name="Fitzgerald M."/>
            <person name="Haas B."/>
            <person name="Abouelleil A."/>
            <person name="Allen A.W."/>
            <person name="Alvarado L."/>
            <person name="Arachchi H.M."/>
            <person name="Berlin A.M."/>
            <person name="Chapman S.B."/>
            <person name="Gainer-Dewar J."/>
            <person name="Goldberg J."/>
            <person name="Griggs A."/>
            <person name="Gujja S."/>
            <person name="Hansen M."/>
            <person name="Howarth C."/>
            <person name="Imamovic A."/>
            <person name="Ireland A."/>
            <person name="Larimer J."/>
            <person name="McCowan C."/>
            <person name="Murphy C."/>
            <person name="Pearson M."/>
            <person name="Poon T.W."/>
            <person name="Priest M."/>
            <person name="Roberts A."/>
            <person name="Saif S."/>
            <person name="Shea T."/>
            <person name="Sisk P."/>
            <person name="Sykes S."/>
            <person name="Wortman J."/>
            <person name="Nusbaum C."/>
            <person name="Birren B."/>
        </authorList>
    </citation>
    <scope>NUCLEOTIDE SEQUENCE [LARGE SCALE GENOMIC DNA]</scope>
    <source>
        <strain evidence="3 5">ATCC BAA-350</strain>
    </source>
</reference>
<dbReference type="RefSeq" id="WP_010778483.1">
    <property type="nucleotide sequence ID" value="NZ_ASWH01000002.1"/>
</dbReference>
<dbReference type="eggNOG" id="ENOG5032HK4">
    <property type="taxonomic scope" value="Bacteria"/>
</dbReference>
<name>R2VLU7_9ENTE</name>
<dbReference type="PATRIC" id="fig|1158614.3.peg.25"/>
<evidence type="ECO:0000313" key="5">
    <source>
        <dbReference type="Proteomes" id="UP000014160"/>
    </source>
</evidence>
<dbReference type="EMBL" id="AJDQ01000002">
    <property type="protein sequence ID" value="EOI58845.1"/>
    <property type="molecule type" value="Genomic_DNA"/>
</dbReference>
<keyword evidence="5" id="KW-1185">Reference proteome</keyword>
<evidence type="ECO:0000313" key="4">
    <source>
        <dbReference type="Proteomes" id="UP000013750"/>
    </source>
</evidence>
<comment type="caution">
    <text evidence="2">The sequence shown here is derived from an EMBL/GenBank/DDBJ whole genome shotgun (WGS) entry which is preliminary data.</text>
</comment>
<protein>
    <submittedName>
        <fullName evidence="2">Uncharacterized protein</fullName>
    </submittedName>
</protein>
<accession>R2VLU7</accession>
<reference evidence="2 4" key="1">
    <citation type="submission" date="2013-02" db="EMBL/GenBank/DDBJ databases">
        <title>The Genome Sequence of Enterococcus gilvus ATCC BAA-350.</title>
        <authorList>
            <consortium name="The Broad Institute Genome Sequencing Platform"/>
            <consortium name="The Broad Institute Genome Sequencing Center for Infectious Disease"/>
            <person name="Earl A.M."/>
            <person name="Gilmore M.S."/>
            <person name="Lebreton F."/>
            <person name="Walker B."/>
            <person name="Young S.K."/>
            <person name="Zeng Q."/>
            <person name="Gargeya S."/>
            <person name="Fitzgerald M."/>
            <person name="Haas B."/>
            <person name="Abouelleil A."/>
            <person name="Alvarado L."/>
            <person name="Arachchi H.M."/>
            <person name="Berlin A.M."/>
            <person name="Chapman S.B."/>
            <person name="Dewar J."/>
            <person name="Goldberg J."/>
            <person name="Griggs A."/>
            <person name="Gujja S."/>
            <person name="Hansen M."/>
            <person name="Howarth C."/>
            <person name="Imamovic A."/>
            <person name="Larimer J."/>
            <person name="McCowan C."/>
            <person name="Murphy C."/>
            <person name="Neiman D."/>
            <person name="Pearson M."/>
            <person name="Priest M."/>
            <person name="Roberts A."/>
            <person name="Saif S."/>
            <person name="Shea T."/>
            <person name="Sisk P."/>
            <person name="Sykes S."/>
            <person name="Wortman J."/>
            <person name="Nusbaum C."/>
            <person name="Birren B."/>
        </authorList>
    </citation>
    <scope>NUCLEOTIDE SEQUENCE [LARGE SCALE GENOMIC DNA]</scope>
    <source>
        <strain evidence="2 4">ATCC BAA-350</strain>
    </source>
</reference>
<evidence type="ECO:0000256" key="1">
    <source>
        <dbReference type="SAM" id="MobiDB-lite"/>
    </source>
</evidence>
<sequence length="141" mass="15803">MNRYKVKKMFRDARTNEIYSAGVLITITKDRAEEIIEKLGSDFIELVPETPGQIDDFVQEAIDKETAPLIEEINQLRMELSMAQTKLAAKEIPPAVEQAPDSSTIEEFPKMISRGHYELSNGESFDGNKAAAEEAEKALVK</sequence>
<organism evidence="2 4">
    <name type="scientific">Enterococcus gilvus ATCC BAA-350</name>
    <dbReference type="NCBI Taxonomy" id="1158614"/>
    <lineage>
        <taxon>Bacteria</taxon>
        <taxon>Bacillati</taxon>
        <taxon>Bacillota</taxon>
        <taxon>Bacilli</taxon>
        <taxon>Lactobacillales</taxon>
        <taxon>Enterococcaceae</taxon>
        <taxon>Enterococcus</taxon>
    </lineage>
</organism>
<dbReference type="HOGENOM" id="CLU_1822376_0_0_9"/>
<dbReference type="AlphaFoldDB" id="R2VLU7"/>
<dbReference type="EMBL" id="ASWH01000002">
    <property type="protein sequence ID" value="EOW79278.1"/>
    <property type="molecule type" value="Genomic_DNA"/>
</dbReference>